<dbReference type="InterPro" id="IPR045079">
    <property type="entry name" value="Oxoprolinase-like"/>
</dbReference>
<organism evidence="4">
    <name type="scientific">Gulosibacter sediminis</name>
    <dbReference type="NCBI Taxonomy" id="1729695"/>
    <lineage>
        <taxon>Bacteria</taxon>
        <taxon>Bacillati</taxon>
        <taxon>Actinomycetota</taxon>
        <taxon>Actinomycetes</taxon>
        <taxon>Micrococcales</taxon>
        <taxon>Microbacteriaceae</taxon>
        <taxon>Gulosibacter</taxon>
    </lineage>
</organism>
<dbReference type="EMBL" id="CP097160">
    <property type="protein sequence ID" value="UQN15055.1"/>
    <property type="molecule type" value="Genomic_DNA"/>
</dbReference>
<gene>
    <name evidence="4" type="ORF">M3M28_00890</name>
</gene>
<dbReference type="PANTHER" id="PTHR11365:SF23">
    <property type="entry name" value="HYPOTHETICAL 5-OXOPROLINASE (EUROFUNG)-RELATED"/>
    <property type="match status" value="1"/>
</dbReference>
<dbReference type="SUPFAM" id="SSF53067">
    <property type="entry name" value="Actin-like ATPase domain"/>
    <property type="match status" value="1"/>
</dbReference>
<evidence type="ECO:0000259" key="2">
    <source>
        <dbReference type="Pfam" id="PF05378"/>
    </source>
</evidence>
<dbReference type="Pfam" id="PF05378">
    <property type="entry name" value="Hydant_A_N"/>
    <property type="match status" value="1"/>
</dbReference>
<evidence type="ECO:0000259" key="1">
    <source>
        <dbReference type="Pfam" id="PF01968"/>
    </source>
</evidence>
<proteinExistence type="predicted"/>
<dbReference type="InterPro" id="IPR002821">
    <property type="entry name" value="Hydantoinase_A"/>
</dbReference>
<dbReference type="Pfam" id="PF01968">
    <property type="entry name" value="Hydantoinase_A"/>
    <property type="match status" value="1"/>
</dbReference>
<evidence type="ECO:0000259" key="3">
    <source>
        <dbReference type="Pfam" id="PF19278"/>
    </source>
</evidence>
<accession>A0ABY4MZE8</accession>
<dbReference type="InterPro" id="IPR043129">
    <property type="entry name" value="ATPase_NBD"/>
</dbReference>
<dbReference type="PANTHER" id="PTHR11365">
    <property type="entry name" value="5-OXOPROLINASE RELATED"/>
    <property type="match status" value="1"/>
</dbReference>
<name>A0ABY4MZE8_9MICO</name>
<feature type="domain" description="Acetophenone carboxylase-like C-terminal" evidence="3">
    <location>
        <begin position="581"/>
        <end position="720"/>
    </location>
</feature>
<dbReference type="InterPro" id="IPR008040">
    <property type="entry name" value="Hydant_A_N"/>
</dbReference>
<dbReference type="Pfam" id="PF19278">
    <property type="entry name" value="Hydant_A_C"/>
    <property type="match status" value="1"/>
</dbReference>
<dbReference type="InterPro" id="IPR049517">
    <property type="entry name" value="ACX-like_C"/>
</dbReference>
<protein>
    <submittedName>
        <fullName evidence="4">Hydantoinase/oxoprolinase family protein</fullName>
    </submittedName>
</protein>
<evidence type="ECO:0000313" key="4">
    <source>
        <dbReference type="EMBL" id="UQN15055.1"/>
    </source>
</evidence>
<feature type="domain" description="Hydantoinase/oxoprolinase N-terminal" evidence="2">
    <location>
        <begin position="50"/>
        <end position="231"/>
    </location>
</feature>
<reference evidence="4" key="1">
    <citation type="submission" date="2022-05" db="EMBL/GenBank/DDBJ databases">
        <title>Complete genome sequence of toluene-degrading Gulosibacter sediminis strain ACHW.36C.</title>
        <authorList>
            <person name="Wai A.C."/>
            <person name="Lai G.K."/>
            <person name="Griffin S.D."/>
            <person name="Leung F.C."/>
        </authorList>
    </citation>
    <scope>NUCLEOTIDE SEQUENCE [LARGE SCALE GENOMIC DNA]</scope>
    <source>
        <strain evidence="4">ACHW.36C</strain>
    </source>
</reference>
<sequence length="733" mass="78148">MSKSRSTESEYCATRSHPGHECRQPLQLITTKAKILMTETQTRTADARYRIAVDTGGTFTDVVVGSSTGKMAVGKALTTYDRVFTGFEGAVRRAAESVGWDSEVVLRNADVIVYGTTHATNAVLTGKVAKTAMLTTEGFADTLLLREGGRRDAFDSKAAYPGPYIPRELTYEVHERIAADGEVLTALDEDQVREILATLKAEGIESIAVSCLWSIVNDAHERRIGELIREVLPDVPFTLSNEANPTIREYRRSSAAAIDASLKPLMAAHLGNLQADLVGFGFDGDLLVVTSEGAVLDVVDVLDRPVLLLNSGPSMAPLVGASAAPDRDTVVVCDMGGTTFDVSLVEEGVVRHTREAWLGEPFVGHLTGLSSVAVTSIGAGGGSIAWIDGGGLLRVGPQSARSTPGPAAYGRGGTEPTVTDACVVLGYLDIEGFEGGFTLDRDAAVEAITSRIARPLGMELHDAAQAILEVSGNQMATATRQAALEQGVDPRGALLVAGGGAGAMVAAIIGEILGTDEVLIPATAGVLAAYGAHRAPIATEFLSPLHNDTHSFDSESAAKAVQDIEGKADEFAARFTRVNANAEYAYFVDARYPGQAWDLRVYLSEKPTGADAAETIERAFHEEHDRRNGTHDASSRVEIITWGVRVEIPRPEQLAVADSDATETEVHREDEIVFGGASQHTPRYRGATLSPGEHISGPAIIDQPTTTIVVPPKWDARLDDRSNIYLVRKETQR</sequence>
<feature type="domain" description="Hydantoinase A/oxoprolinase" evidence="1">
    <location>
        <begin position="252"/>
        <end position="538"/>
    </location>
</feature>